<comment type="subcellular location">
    <subcellularLocation>
        <location evidence="1">Cell membrane</location>
        <topology evidence="1">Multi-pass membrane protein</topology>
    </subcellularLocation>
</comment>
<accession>A0A9W6P6W3</accession>
<evidence type="ECO:0000256" key="4">
    <source>
        <dbReference type="ARBA" id="ARBA00022692"/>
    </source>
</evidence>
<dbReference type="GO" id="GO:0005886">
    <property type="term" value="C:plasma membrane"/>
    <property type="evidence" value="ECO:0007669"/>
    <property type="project" value="UniProtKB-SubCell"/>
</dbReference>
<keyword evidence="6 7" id="KW-0472">Membrane</keyword>
<dbReference type="AlphaFoldDB" id="A0A9W6P6W3"/>
<feature type="transmembrane region" description="Helical" evidence="7">
    <location>
        <begin position="313"/>
        <end position="332"/>
    </location>
</feature>
<feature type="transmembrane region" description="Helical" evidence="7">
    <location>
        <begin position="174"/>
        <end position="195"/>
    </location>
</feature>
<dbReference type="InterPro" id="IPR020846">
    <property type="entry name" value="MFS_dom"/>
</dbReference>
<feature type="transmembrane region" description="Helical" evidence="7">
    <location>
        <begin position="83"/>
        <end position="101"/>
    </location>
</feature>
<keyword evidence="5 7" id="KW-1133">Transmembrane helix</keyword>
<dbReference type="CDD" id="cd17329">
    <property type="entry name" value="MFS_MdtH_MDR_like"/>
    <property type="match status" value="1"/>
</dbReference>
<comment type="caution">
    <text evidence="9">The sequence shown here is derived from an EMBL/GenBank/DDBJ whole genome shotgun (WGS) entry which is preliminary data.</text>
</comment>
<dbReference type="SUPFAM" id="SSF103473">
    <property type="entry name" value="MFS general substrate transporter"/>
    <property type="match status" value="1"/>
</dbReference>
<dbReference type="PANTHER" id="PTHR23517">
    <property type="entry name" value="RESISTANCE PROTEIN MDTM, PUTATIVE-RELATED-RELATED"/>
    <property type="match status" value="1"/>
</dbReference>
<feature type="transmembrane region" description="Helical" evidence="7">
    <location>
        <begin position="216"/>
        <end position="234"/>
    </location>
</feature>
<dbReference type="Proteomes" id="UP001165092">
    <property type="component" value="Unassembled WGS sequence"/>
</dbReference>
<evidence type="ECO:0000256" key="1">
    <source>
        <dbReference type="ARBA" id="ARBA00004651"/>
    </source>
</evidence>
<dbReference type="Gene3D" id="1.20.1250.20">
    <property type="entry name" value="MFS general substrate transporter like domains"/>
    <property type="match status" value="1"/>
</dbReference>
<feature type="transmembrane region" description="Helical" evidence="7">
    <location>
        <begin position="107"/>
        <end position="126"/>
    </location>
</feature>
<feature type="transmembrane region" description="Helical" evidence="7">
    <location>
        <begin position="147"/>
        <end position="168"/>
    </location>
</feature>
<feature type="domain" description="Major facilitator superfamily (MFS) profile" evidence="8">
    <location>
        <begin position="16"/>
        <end position="404"/>
    </location>
</feature>
<sequence>MQRWWLLGRLRAVPGPTRLLLLTQLAFNVGFYLVLPFLAVHLAQDLMLAGWAVGLVLGVRTFSQQGLFALGGALADRFGTRPAVLAGCALRVTGFAILALAGDLWSVLVGAVLTGLAGALFSPAVEAALAEQGAGLERRGTITRSELFALFAVCGEVGAVAGPLLGALLLRVDFALVCLVAAGAFVLIGLAHVRWLPRSAPRHATEPVLAGWSEVLGNRVFWLFALCYSGYLLSHNQLYLALPAELQRAGHPWALGWLFALASLLVVLGQLPMADWARARLGPRRALPLGFALLSAAFAVVALDVWAAPGWGALTPAVSMVVLLTFGQMLAVPTAQDLVADLAAERRLGAHFGFLSSVGGLAVLVGGAGVGHLLDGFGALPWVVLAGVPALGGAALWLLIGRVREGHPVPDSEQ</sequence>
<dbReference type="Pfam" id="PF07690">
    <property type="entry name" value="MFS_1"/>
    <property type="match status" value="1"/>
</dbReference>
<evidence type="ECO:0000313" key="9">
    <source>
        <dbReference type="EMBL" id="GLU48569.1"/>
    </source>
</evidence>
<evidence type="ECO:0000256" key="6">
    <source>
        <dbReference type="ARBA" id="ARBA00023136"/>
    </source>
</evidence>
<proteinExistence type="predicted"/>
<feature type="transmembrane region" description="Helical" evidence="7">
    <location>
        <begin position="20"/>
        <end position="42"/>
    </location>
</feature>
<evidence type="ECO:0000256" key="5">
    <source>
        <dbReference type="ARBA" id="ARBA00022989"/>
    </source>
</evidence>
<dbReference type="EMBL" id="BSQG01000004">
    <property type="protein sequence ID" value="GLU48569.1"/>
    <property type="molecule type" value="Genomic_DNA"/>
</dbReference>
<keyword evidence="10" id="KW-1185">Reference proteome</keyword>
<dbReference type="PROSITE" id="PS50850">
    <property type="entry name" value="MFS"/>
    <property type="match status" value="1"/>
</dbReference>
<feature type="transmembrane region" description="Helical" evidence="7">
    <location>
        <begin position="254"/>
        <end position="274"/>
    </location>
</feature>
<dbReference type="InterPro" id="IPR036259">
    <property type="entry name" value="MFS_trans_sf"/>
</dbReference>
<reference evidence="9" key="1">
    <citation type="submission" date="2023-02" db="EMBL/GenBank/DDBJ databases">
        <title>Nocardiopsis ansamitocini NBRC 112285.</title>
        <authorList>
            <person name="Ichikawa N."/>
            <person name="Sato H."/>
            <person name="Tonouchi N."/>
        </authorList>
    </citation>
    <scope>NUCLEOTIDE SEQUENCE</scope>
    <source>
        <strain evidence="9">NBRC 112285</strain>
    </source>
</reference>
<name>A0A9W6P6W3_9ACTN</name>
<evidence type="ECO:0000256" key="3">
    <source>
        <dbReference type="ARBA" id="ARBA00022475"/>
    </source>
</evidence>
<dbReference type="InterPro" id="IPR011701">
    <property type="entry name" value="MFS"/>
</dbReference>
<keyword evidence="3" id="KW-1003">Cell membrane</keyword>
<evidence type="ECO:0000256" key="2">
    <source>
        <dbReference type="ARBA" id="ARBA00022448"/>
    </source>
</evidence>
<gene>
    <name evidence="9" type="ORF">Nans01_29200</name>
</gene>
<evidence type="ECO:0000313" key="10">
    <source>
        <dbReference type="Proteomes" id="UP001165092"/>
    </source>
</evidence>
<protein>
    <submittedName>
        <fullName evidence="9">MFS transporter</fullName>
    </submittedName>
</protein>
<keyword evidence="2" id="KW-0813">Transport</keyword>
<dbReference type="PANTHER" id="PTHR23517:SF2">
    <property type="entry name" value="MULTIDRUG RESISTANCE PROTEIN MDTH"/>
    <property type="match status" value="1"/>
</dbReference>
<dbReference type="GO" id="GO:0022857">
    <property type="term" value="F:transmembrane transporter activity"/>
    <property type="evidence" value="ECO:0007669"/>
    <property type="project" value="InterPro"/>
</dbReference>
<feature type="transmembrane region" description="Helical" evidence="7">
    <location>
        <begin position="380"/>
        <end position="400"/>
    </location>
</feature>
<organism evidence="9 10">
    <name type="scientific">Nocardiopsis ansamitocini</name>
    <dbReference type="NCBI Taxonomy" id="1670832"/>
    <lineage>
        <taxon>Bacteria</taxon>
        <taxon>Bacillati</taxon>
        <taxon>Actinomycetota</taxon>
        <taxon>Actinomycetes</taxon>
        <taxon>Streptosporangiales</taxon>
        <taxon>Nocardiopsidaceae</taxon>
        <taxon>Nocardiopsis</taxon>
    </lineage>
</organism>
<feature type="transmembrane region" description="Helical" evidence="7">
    <location>
        <begin position="286"/>
        <end position="307"/>
    </location>
</feature>
<feature type="transmembrane region" description="Helical" evidence="7">
    <location>
        <begin position="48"/>
        <end position="71"/>
    </location>
</feature>
<keyword evidence="4 7" id="KW-0812">Transmembrane</keyword>
<feature type="transmembrane region" description="Helical" evidence="7">
    <location>
        <begin position="352"/>
        <end position="374"/>
    </location>
</feature>
<evidence type="ECO:0000256" key="7">
    <source>
        <dbReference type="SAM" id="Phobius"/>
    </source>
</evidence>
<dbReference type="InterPro" id="IPR050171">
    <property type="entry name" value="MFS_Transporters"/>
</dbReference>
<evidence type="ECO:0000259" key="8">
    <source>
        <dbReference type="PROSITE" id="PS50850"/>
    </source>
</evidence>